<dbReference type="InterPro" id="IPR050697">
    <property type="entry name" value="Adenylyl/Guanylyl_Cyclase_3/4"/>
</dbReference>
<dbReference type="AlphaFoldDB" id="A0AAU4JZD1"/>
<dbReference type="InterPro" id="IPR001054">
    <property type="entry name" value="A/G_cyclase"/>
</dbReference>
<evidence type="ECO:0000313" key="12">
    <source>
        <dbReference type="Proteomes" id="UP001432128"/>
    </source>
</evidence>
<dbReference type="SMART" id="SM00044">
    <property type="entry name" value="CYCc"/>
    <property type="match status" value="1"/>
</dbReference>
<feature type="transmembrane region" description="Helical" evidence="8">
    <location>
        <begin position="125"/>
        <end position="145"/>
    </location>
</feature>
<dbReference type="KEGG" id="whr:OG579_15715"/>
<feature type="domain" description="HAMP" evidence="10">
    <location>
        <begin position="262"/>
        <end position="314"/>
    </location>
</feature>
<dbReference type="Pfam" id="PF00211">
    <property type="entry name" value="Guanylate_cyc"/>
    <property type="match status" value="1"/>
</dbReference>
<dbReference type="SMART" id="SM00304">
    <property type="entry name" value="HAMP"/>
    <property type="match status" value="1"/>
</dbReference>
<evidence type="ECO:0000256" key="5">
    <source>
        <dbReference type="ARBA" id="ARBA00022989"/>
    </source>
</evidence>
<feature type="transmembrane region" description="Helical" evidence="8">
    <location>
        <begin position="206"/>
        <end position="230"/>
    </location>
</feature>
<gene>
    <name evidence="11" type="ORF">OG579_15715</name>
</gene>
<feature type="transmembrane region" description="Helical" evidence="8">
    <location>
        <begin position="242"/>
        <end position="262"/>
    </location>
</feature>
<dbReference type="GO" id="GO:0006171">
    <property type="term" value="P:cAMP biosynthetic process"/>
    <property type="evidence" value="ECO:0007669"/>
    <property type="project" value="TreeGrafter"/>
</dbReference>
<feature type="compositionally biased region" description="Acidic residues" evidence="7">
    <location>
        <begin position="572"/>
        <end position="584"/>
    </location>
</feature>
<dbReference type="SUPFAM" id="SSF158472">
    <property type="entry name" value="HAMP domain-like"/>
    <property type="match status" value="1"/>
</dbReference>
<proteinExistence type="inferred from homology"/>
<evidence type="ECO:0000256" key="6">
    <source>
        <dbReference type="ARBA" id="ARBA00023136"/>
    </source>
</evidence>
<evidence type="ECO:0000259" key="10">
    <source>
        <dbReference type="PROSITE" id="PS50885"/>
    </source>
</evidence>
<dbReference type="GO" id="GO:0035556">
    <property type="term" value="P:intracellular signal transduction"/>
    <property type="evidence" value="ECO:0007669"/>
    <property type="project" value="InterPro"/>
</dbReference>
<evidence type="ECO:0000256" key="4">
    <source>
        <dbReference type="ARBA" id="ARBA00022692"/>
    </source>
</evidence>
<evidence type="ECO:0000256" key="2">
    <source>
        <dbReference type="ARBA" id="ARBA00005381"/>
    </source>
</evidence>
<dbReference type="PROSITE" id="PS50125">
    <property type="entry name" value="GUANYLATE_CYCLASE_2"/>
    <property type="match status" value="1"/>
</dbReference>
<keyword evidence="5 8" id="KW-1133">Transmembrane helix</keyword>
<dbReference type="InterPro" id="IPR003660">
    <property type="entry name" value="HAMP_dom"/>
</dbReference>
<keyword evidence="12" id="KW-1185">Reference proteome</keyword>
<comment type="similarity">
    <text evidence="2">Belongs to the adenylyl cyclase class-3 family.</text>
</comment>
<dbReference type="Proteomes" id="UP001432128">
    <property type="component" value="Chromosome"/>
</dbReference>
<dbReference type="GO" id="GO:0005886">
    <property type="term" value="C:plasma membrane"/>
    <property type="evidence" value="ECO:0007669"/>
    <property type="project" value="UniProtKB-SubCell"/>
</dbReference>
<evidence type="ECO:0000256" key="8">
    <source>
        <dbReference type="SAM" id="Phobius"/>
    </source>
</evidence>
<keyword evidence="4 8" id="KW-0812">Transmembrane</keyword>
<dbReference type="EMBL" id="CP108021">
    <property type="protein sequence ID" value="WUM19151.1"/>
    <property type="molecule type" value="Genomic_DNA"/>
</dbReference>
<evidence type="ECO:0000256" key="3">
    <source>
        <dbReference type="ARBA" id="ARBA00022475"/>
    </source>
</evidence>
<feature type="transmembrane region" description="Helical" evidence="8">
    <location>
        <begin position="151"/>
        <end position="173"/>
    </location>
</feature>
<evidence type="ECO:0000259" key="9">
    <source>
        <dbReference type="PROSITE" id="PS50125"/>
    </source>
</evidence>
<feature type="transmembrane region" description="Helical" evidence="8">
    <location>
        <begin position="79"/>
        <end position="104"/>
    </location>
</feature>
<comment type="subcellular location">
    <subcellularLocation>
        <location evidence="1">Cell membrane</location>
        <topology evidence="1">Multi-pass membrane protein</topology>
    </subcellularLocation>
</comment>
<dbReference type="PANTHER" id="PTHR43081:SF17">
    <property type="entry name" value="BLL5647 PROTEIN"/>
    <property type="match status" value="1"/>
</dbReference>
<feature type="domain" description="Guanylate cyclase" evidence="9">
    <location>
        <begin position="346"/>
        <end position="470"/>
    </location>
</feature>
<dbReference type="CDD" id="cd06225">
    <property type="entry name" value="HAMP"/>
    <property type="match status" value="1"/>
</dbReference>
<keyword evidence="6 8" id="KW-0472">Membrane</keyword>
<evidence type="ECO:0000256" key="7">
    <source>
        <dbReference type="SAM" id="MobiDB-lite"/>
    </source>
</evidence>
<evidence type="ECO:0000256" key="1">
    <source>
        <dbReference type="ARBA" id="ARBA00004651"/>
    </source>
</evidence>
<dbReference type="Gene3D" id="3.30.70.1230">
    <property type="entry name" value="Nucleotide cyclase"/>
    <property type="match status" value="1"/>
</dbReference>
<dbReference type="InterPro" id="IPR029787">
    <property type="entry name" value="Nucleotide_cyclase"/>
</dbReference>
<dbReference type="Pfam" id="PF00672">
    <property type="entry name" value="HAMP"/>
    <property type="match status" value="1"/>
</dbReference>
<dbReference type="RefSeq" id="WP_328856701.1">
    <property type="nucleotide sequence ID" value="NZ_CP108021.1"/>
</dbReference>
<organism evidence="11 12">
    <name type="scientific">Williamsia herbipolensis</name>
    <dbReference type="NCBI Taxonomy" id="1603258"/>
    <lineage>
        <taxon>Bacteria</taxon>
        <taxon>Bacillati</taxon>
        <taxon>Actinomycetota</taxon>
        <taxon>Actinomycetes</taxon>
        <taxon>Mycobacteriales</taxon>
        <taxon>Nocardiaceae</taxon>
        <taxon>Williamsia</taxon>
    </lineage>
</organism>
<dbReference type="PANTHER" id="PTHR43081">
    <property type="entry name" value="ADENYLATE CYCLASE, TERMINAL-DIFFERENTIATION SPECIFIC-RELATED"/>
    <property type="match status" value="1"/>
</dbReference>
<dbReference type="SUPFAM" id="SSF55073">
    <property type="entry name" value="Nucleotide cyclase"/>
    <property type="match status" value="1"/>
</dbReference>
<dbReference type="CDD" id="cd07302">
    <property type="entry name" value="CHD"/>
    <property type="match status" value="1"/>
</dbReference>
<accession>A0AAU4JZD1</accession>
<dbReference type="Gene3D" id="6.10.340.10">
    <property type="match status" value="1"/>
</dbReference>
<dbReference type="GO" id="GO:0004016">
    <property type="term" value="F:adenylate cyclase activity"/>
    <property type="evidence" value="ECO:0007669"/>
    <property type="project" value="UniProtKB-ARBA"/>
</dbReference>
<reference evidence="11 12" key="1">
    <citation type="submission" date="2022-10" db="EMBL/GenBank/DDBJ databases">
        <title>The complete genomes of actinobacterial strains from the NBC collection.</title>
        <authorList>
            <person name="Joergensen T.S."/>
            <person name="Alvarez Arevalo M."/>
            <person name="Sterndorff E.B."/>
            <person name="Faurdal D."/>
            <person name="Vuksanovic O."/>
            <person name="Mourched A.-S."/>
            <person name="Charusanti P."/>
            <person name="Shaw S."/>
            <person name="Blin K."/>
            <person name="Weber T."/>
        </authorList>
    </citation>
    <scope>NUCLEOTIDE SEQUENCE [LARGE SCALE GENOMIC DNA]</scope>
    <source>
        <strain evidence="11 12">NBC_00319</strain>
    </source>
</reference>
<keyword evidence="3" id="KW-1003">Cell membrane</keyword>
<name>A0AAU4JZD1_9NOCA</name>
<dbReference type="PROSITE" id="PS50885">
    <property type="entry name" value="HAMP"/>
    <property type="match status" value="1"/>
</dbReference>
<feature type="transmembrane region" description="Helical" evidence="8">
    <location>
        <begin position="36"/>
        <end position="59"/>
    </location>
</feature>
<protein>
    <submittedName>
        <fullName evidence="11">Adenylate/guanylate cyclase domain-containing protein</fullName>
    </submittedName>
</protein>
<evidence type="ECO:0000313" key="11">
    <source>
        <dbReference type="EMBL" id="WUM19151.1"/>
    </source>
</evidence>
<feature type="region of interest" description="Disordered" evidence="7">
    <location>
        <begin position="541"/>
        <end position="584"/>
    </location>
</feature>
<sequence>MPTLCARYREQVVQRQSRLQRGVHLLRWLAHTPWPILALDLVRANIIGALFTFAFLRFGMPYQYTVRIQEISVSNQAVFVAYLVAATFVGGYLSILLTLPVLIWHRRRTRLDNEMARNRALRLPVLLTAVNLGLWTVGGILFALLNLPASGATALVVWIASAIGGFVSCVLGYMQSEKVLRPITVSAMANDPTSAVAPSVTVRITLFWSVSVVVPLLAIVGLIVGQQFGLVRTDAEGLQRPLLWLAVASVVFGLIGLVRLVGAIADPIKQLRNAQRLVSEGNYDTSVRIYDGSDLGLLQAGFNEMVGDLRERQQLRNLFGRYVGEDVARRAIESGTELGGEERYVGVLFVDIVGSTRLAVTRPPREVVDLLNDFFQVVVETVGRHGGFINKFQGDAALAIFGAPLDLQDFAGQALAAARELRIELERTLGETDVGIGVSAGKAIAGHIGSERRLEYTVIGDPVNEAARLTEMAKDEPTRVLGSARAVYLASDAEAECWDIGEGVELRGRGIETKLARPKFALVIEDDGDVDSETDGVVDAAVGASHTTPSGTRGSADVGSEVDSDAGPTGTVDEDDDEESRSSV</sequence>